<protein>
    <submittedName>
        <fullName evidence="2">Acetyl-CoA acetyltransferase</fullName>
    </submittedName>
</protein>
<dbReference type="CDD" id="cd00829">
    <property type="entry name" value="SCP-x_thiolase"/>
    <property type="match status" value="1"/>
</dbReference>
<dbReference type="InterPro" id="IPR055140">
    <property type="entry name" value="Thiolase_C_2"/>
</dbReference>
<dbReference type="RefSeq" id="WP_091947418.1">
    <property type="nucleotide sequence ID" value="NZ_FOEE01000014.1"/>
</dbReference>
<evidence type="ECO:0000313" key="2">
    <source>
        <dbReference type="EMBL" id="SEP19989.1"/>
    </source>
</evidence>
<dbReference type="PANTHER" id="PTHR42870">
    <property type="entry name" value="ACETYL-COA C-ACETYLTRANSFERASE"/>
    <property type="match status" value="1"/>
</dbReference>
<dbReference type="Gene3D" id="3.40.47.10">
    <property type="match status" value="1"/>
</dbReference>
<dbReference type="AlphaFoldDB" id="A0A1H8VX61"/>
<evidence type="ECO:0000313" key="3">
    <source>
        <dbReference type="Proteomes" id="UP000198960"/>
    </source>
</evidence>
<dbReference type="GO" id="GO:0016747">
    <property type="term" value="F:acyltransferase activity, transferring groups other than amino-acyl groups"/>
    <property type="evidence" value="ECO:0007669"/>
    <property type="project" value="InterPro"/>
</dbReference>
<name>A0A1H8VX61_9ACTN</name>
<evidence type="ECO:0000259" key="1">
    <source>
        <dbReference type="Pfam" id="PF22691"/>
    </source>
</evidence>
<dbReference type="InterPro" id="IPR002155">
    <property type="entry name" value="Thiolase"/>
</dbReference>
<organism evidence="2 3">
    <name type="scientific">Trujillonella endophytica</name>
    <dbReference type="NCBI Taxonomy" id="673521"/>
    <lineage>
        <taxon>Bacteria</taxon>
        <taxon>Bacillati</taxon>
        <taxon>Actinomycetota</taxon>
        <taxon>Actinomycetes</taxon>
        <taxon>Geodermatophilales</taxon>
        <taxon>Geodermatophilaceae</taxon>
        <taxon>Trujillonella</taxon>
    </lineage>
</organism>
<accession>A0A1H8VX61</accession>
<dbReference type="Pfam" id="PF22691">
    <property type="entry name" value="Thiolase_C_1"/>
    <property type="match status" value="1"/>
</dbReference>
<sequence length="403" mass="42447">MSGRFRARDQVAIVGYAQSPVTRHADRSLGALTVETARAAIADAGLTPEQVDGFVTATLFPTSGAHAVVDGVSVVSADWLAARLNPNPRYAAGFSGLGQIPGSMALAVNAVAGGAAEHVLVHRALYNPAGSYHDTGAAEFRGGLQWTAPQGFFGPLAMMGMTYTEYVQRYGASREALAEVVVEARKNGARLPWSHWSGRPLSVEQYLAEPMLADPIGRLDCDIPVDGAAAFVLTTAERARDLPHRPVHVSGYATGAPPRRRLPAHWPLDDLMAAGATTAERLWASAGMGLDDIDLVQVYDGFSPLVYLWLEALGRCPVGEAHRYVRDGGIDSDRPGADPVLLSGGSLGNGRMHGVPQLLECYLQVSGRAGDRQRPGVTTALSCHSSPHLGGALVYSAQPGAGV</sequence>
<dbReference type="STRING" id="673521.SAMN05660991_03865"/>
<dbReference type="Proteomes" id="UP000198960">
    <property type="component" value="Unassembled WGS sequence"/>
</dbReference>
<gene>
    <name evidence="2" type="ORF">SAMN05660991_03865</name>
</gene>
<feature type="domain" description="Thiolase C-terminal" evidence="1">
    <location>
        <begin position="274"/>
        <end position="382"/>
    </location>
</feature>
<keyword evidence="2" id="KW-0808">Transferase</keyword>
<proteinExistence type="predicted"/>
<reference evidence="3" key="1">
    <citation type="submission" date="2016-10" db="EMBL/GenBank/DDBJ databases">
        <authorList>
            <person name="Varghese N."/>
            <person name="Submissions S."/>
        </authorList>
    </citation>
    <scope>NUCLEOTIDE SEQUENCE [LARGE SCALE GENOMIC DNA]</scope>
    <source>
        <strain evidence="3">DSM 45413</strain>
    </source>
</reference>
<dbReference type="InterPro" id="IPR016039">
    <property type="entry name" value="Thiolase-like"/>
</dbReference>
<dbReference type="OrthoDB" id="3208853at2"/>
<dbReference type="PANTHER" id="PTHR42870:SF1">
    <property type="entry name" value="NON-SPECIFIC LIPID-TRANSFER PROTEIN-LIKE 2"/>
    <property type="match status" value="1"/>
</dbReference>
<dbReference type="SUPFAM" id="SSF53901">
    <property type="entry name" value="Thiolase-like"/>
    <property type="match status" value="2"/>
</dbReference>
<dbReference type="PIRSF" id="PIRSF000429">
    <property type="entry name" value="Ac-CoA_Ac_transf"/>
    <property type="match status" value="1"/>
</dbReference>
<dbReference type="EMBL" id="FOEE01000014">
    <property type="protein sequence ID" value="SEP19989.1"/>
    <property type="molecule type" value="Genomic_DNA"/>
</dbReference>
<keyword evidence="3" id="KW-1185">Reference proteome</keyword>